<dbReference type="GO" id="GO:0006298">
    <property type="term" value="P:mismatch repair"/>
    <property type="evidence" value="ECO:0007669"/>
    <property type="project" value="TreeGrafter"/>
</dbReference>
<dbReference type="EMBL" id="JAODUP010000589">
    <property type="protein sequence ID" value="KAK2146681.1"/>
    <property type="molecule type" value="Genomic_DNA"/>
</dbReference>
<protein>
    <recommendedName>
        <fullName evidence="6">Replication factor A protein 3</fullName>
    </recommendedName>
</protein>
<dbReference type="GO" id="GO:0003684">
    <property type="term" value="F:damaged DNA binding"/>
    <property type="evidence" value="ECO:0007669"/>
    <property type="project" value="TreeGrafter"/>
</dbReference>
<keyword evidence="3" id="KW-0539">Nucleus</keyword>
<comment type="caution">
    <text evidence="4">The sequence shown here is derived from an EMBL/GenBank/DDBJ whole genome shotgun (WGS) entry which is preliminary data.</text>
</comment>
<dbReference type="Gene3D" id="2.40.50.140">
    <property type="entry name" value="Nucleic acid-binding proteins"/>
    <property type="match status" value="1"/>
</dbReference>
<dbReference type="InterPro" id="IPR013970">
    <property type="entry name" value="Rfa2"/>
</dbReference>
<dbReference type="GO" id="GO:0000724">
    <property type="term" value="P:double-strand break repair via homologous recombination"/>
    <property type="evidence" value="ECO:0007669"/>
    <property type="project" value="TreeGrafter"/>
</dbReference>
<dbReference type="PANTHER" id="PTHR15114">
    <property type="entry name" value="REPLICATION PROTEIN A3"/>
    <property type="match status" value="1"/>
</dbReference>
<dbReference type="PANTHER" id="PTHR15114:SF1">
    <property type="entry name" value="REPLICATION PROTEIN A 14 KDA SUBUNIT"/>
    <property type="match status" value="1"/>
</dbReference>
<dbReference type="Proteomes" id="UP001208570">
    <property type="component" value="Unassembled WGS sequence"/>
</dbReference>
<reference evidence="4" key="1">
    <citation type="journal article" date="2023" name="Mol. Biol. Evol.">
        <title>Third-Generation Sequencing Reveals the Adaptive Role of the Epigenome in Three Deep-Sea Polychaetes.</title>
        <authorList>
            <person name="Perez M."/>
            <person name="Aroh O."/>
            <person name="Sun Y."/>
            <person name="Lan Y."/>
            <person name="Juniper S.K."/>
            <person name="Young C.R."/>
            <person name="Angers B."/>
            <person name="Qian P.Y."/>
        </authorList>
    </citation>
    <scope>NUCLEOTIDE SEQUENCE</scope>
    <source>
        <strain evidence="4">P08H-3</strain>
    </source>
</reference>
<name>A0AAD9MWS8_9ANNE</name>
<evidence type="ECO:0000256" key="2">
    <source>
        <dbReference type="ARBA" id="ARBA00009761"/>
    </source>
</evidence>
<dbReference type="GO" id="GO:0003697">
    <property type="term" value="F:single-stranded DNA binding"/>
    <property type="evidence" value="ECO:0007669"/>
    <property type="project" value="TreeGrafter"/>
</dbReference>
<evidence type="ECO:0000313" key="5">
    <source>
        <dbReference type="Proteomes" id="UP001208570"/>
    </source>
</evidence>
<evidence type="ECO:0000256" key="1">
    <source>
        <dbReference type="ARBA" id="ARBA00004123"/>
    </source>
</evidence>
<evidence type="ECO:0000313" key="4">
    <source>
        <dbReference type="EMBL" id="KAK2146681.1"/>
    </source>
</evidence>
<dbReference type="GO" id="GO:0035861">
    <property type="term" value="C:site of double-strand break"/>
    <property type="evidence" value="ECO:0007669"/>
    <property type="project" value="TreeGrafter"/>
</dbReference>
<comment type="similarity">
    <text evidence="2">Belongs to the replication factor A protein 3 family.</text>
</comment>
<proteinExistence type="inferred from homology"/>
<keyword evidence="5" id="KW-1185">Reference proteome</keyword>
<organism evidence="4 5">
    <name type="scientific">Paralvinella palmiformis</name>
    <dbReference type="NCBI Taxonomy" id="53620"/>
    <lineage>
        <taxon>Eukaryota</taxon>
        <taxon>Metazoa</taxon>
        <taxon>Spiralia</taxon>
        <taxon>Lophotrochozoa</taxon>
        <taxon>Annelida</taxon>
        <taxon>Polychaeta</taxon>
        <taxon>Sedentaria</taxon>
        <taxon>Canalipalpata</taxon>
        <taxon>Terebellida</taxon>
        <taxon>Terebelliformia</taxon>
        <taxon>Alvinellidae</taxon>
        <taxon>Paralvinella</taxon>
    </lineage>
</organism>
<dbReference type="CDD" id="cd04479">
    <property type="entry name" value="RPA3"/>
    <property type="match status" value="1"/>
</dbReference>
<evidence type="ECO:0008006" key="6">
    <source>
        <dbReference type="Google" id="ProtNLM"/>
    </source>
</evidence>
<dbReference type="Pfam" id="PF08661">
    <property type="entry name" value="Rep_fac-A_3"/>
    <property type="match status" value="1"/>
</dbReference>
<dbReference type="GO" id="GO:0005662">
    <property type="term" value="C:DNA replication factor A complex"/>
    <property type="evidence" value="ECO:0007669"/>
    <property type="project" value="TreeGrafter"/>
</dbReference>
<accession>A0AAD9MWS8</accession>
<dbReference type="AlphaFoldDB" id="A0AAD9MWS8"/>
<sequence length="125" mass="14094">MVFVGEMDLEKPKYRVNGSLLASHQGKNVCVIGNAHSQSPDGKSFRLTTSDGKTVTVHVNHPIQEYVDGLVEVQGQADNQSNIKCYQYVKFDPESAQDFDMDNYNKAIELMHQYPEHYIQGIKTS</sequence>
<dbReference type="InterPro" id="IPR012340">
    <property type="entry name" value="NA-bd_OB-fold"/>
</dbReference>
<dbReference type="GO" id="GO:0006289">
    <property type="term" value="P:nucleotide-excision repair"/>
    <property type="evidence" value="ECO:0007669"/>
    <property type="project" value="TreeGrafter"/>
</dbReference>
<comment type="subcellular location">
    <subcellularLocation>
        <location evidence="1">Nucleus</location>
    </subcellularLocation>
</comment>
<dbReference type="GO" id="GO:0006284">
    <property type="term" value="P:base-excision repair"/>
    <property type="evidence" value="ECO:0007669"/>
    <property type="project" value="TreeGrafter"/>
</dbReference>
<evidence type="ECO:0000256" key="3">
    <source>
        <dbReference type="ARBA" id="ARBA00023242"/>
    </source>
</evidence>
<dbReference type="SUPFAM" id="SSF50249">
    <property type="entry name" value="Nucleic acid-binding proteins"/>
    <property type="match status" value="1"/>
</dbReference>
<dbReference type="GO" id="GO:0006260">
    <property type="term" value="P:DNA replication"/>
    <property type="evidence" value="ECO:0007669"/>
    <property type="project" value="InterPro"/>
</dbReference>
<dbReference type="FunFam" id="2.40.50.140:FF:000395">
    <property type="entry name" value="Replication protein A3"/>
    <property type="match status" value="1"/>
</dbReference>
<gene>
    <name evidence="4" type="ORF">LSH36_589g01023</name>
</gene>